<reference evidence="1 2" key="1">
    <citation type="submission" date="2017-02" db="EMBL/GenBank/DDBJ databases">
        <title>Natronthermophilus aegyptiacus gen. nov.,sp. nov., an aerobic, extremely halophilic alkalithermophilic archaeon isolated from the athalassohaline Wadi An Natrun, Egypt.</title>
        <authorList>
            <person name="Zhao B."/>
        </authorList>
    </citation>
    <scope>NUCLEOTIDE SEQUENCE [LARGE SCALE GENOMIC DNA]</scope>
    <source>
        <strain evidence="1 2">CGMCC 1.3597</strain>
    </source>
</reference>
<name>A0A202E4Y0_9EURY</name>
<evidence type="ECO:0000313" key="1">
    <source>
        <dbReference type="EMBL" id="OVE82950.1"/>
    </source>
</evidence>
<accession>A0A202E4Y0</accession>
<gene>
    <name evidence="1" type="ORF">B2G88_18335</name>
</gene>
<comment type="caution">
    <text evidence="1">The sequence shown here is derived from an EMBL/GenBank/DDBJ whole genome shotgun (WGS) entry which is preliminary data.</text>
</comment>
<dbReference type="AlphaFoldDB" id="A0A202E4Y0"/>
<proteinExistence type="predicted"/>
<keyword evidence="2" id="KW-1185">Reference proteome</keyword>
<protein>
    <submittedName>
        <fullName evidence="1">Uncharacterized protein</fullName>
    </submittedName>
</protein>
<dbReference type="Proteomes" id="UP000196084">
    <property type="component" value="Unassembled WGS sequence"/>
</dbReference>
<sequence length="143" mass="16093">MDGFRPEDNPDWYTIRQRDGEFVMGEEDFPEAVDEEIRRALSHIDSLSARVAIADGGEGPKLNDDGQTLREEVAEEIGVDADELESYLHDGGANERRGKLDEVVEAVEGSETFEKPDSYDKIEWIPSAVRHHLTEGVIESYDL</sequence>
<dbReference type="EMBL" id="MWPH01000005">
    <property type="protein sequence ID" value="OVE82950.1"/>
    <property type="molecule type" value="Genomic_DNA"/>
</dbReference>
<organism evidence="1 2">
    <name type="scientific">Natronolimnobius baerhuensis</name>
    <dbReference type="NCBI Taxonomy" id="253108"/>
    <lineage>
        <taxon>Archaea</taxon>
        <taxon>Methanobacteriati</taxon>
        <taxon>Methanobacteriota</taxon>
        <taxon>Stenosarchaea group</taxon>
        <taxon>Halobacteria</taxon>
        <taxon>Halobacteriales</taxon>
        <taxon>Natrialbaceae</taxon>
        <taxon>Natronolimnobius</taxon>
    </lineage>
</organism>
<evidence type="ECO:0000313" key="2">
    <source>
        <dbReference type="Proteomes" id="UP000196084"/>
    </source>
</evidence>